<dbReference type="PANTHER" id="PTHR12147">
    <property type="entry name" value="METALLOPEPTIDASE M28 FAMILY MEMBER"/>
    <property type="match status" value="1"/>
</dbReference>
<protein>
    <submittedName>
        <fullName evidence="2">Putative aminopeptidase</fullName>
    </submittedName>
</protein>
<dbReference type="GO" id="GO:0006508">
    <property type="term" value="P:proteolysis"/>
    <property type="evidence" value="ECO:0007669"/>
    <property type="project" value="InterPro"/>
</dbReference>
<sequence>MVQTRRTFLKTLLGLGAVLFPWSIFPARMGEFVKTELGHPSAELQLPPEIKTKINKESNSESLRRTAMDDIIVLSAPVMQGRRAGSVGEAKASEYLTLQLSLLGLKPMGIPKAGFAQAFTIPPVTETKVNGRLTFRPGRYSDLRIPSANLVGGLRGEKESEIILISAHYDHLGIFEGHLYPGANDNASGVGCILDVIRRILREGKIPKRTIVIAFWSAEEMGFVGSQAFVNNPPFPLHQIKAVLNVDTVGNGVMGDFALWGNGENVAVKAIQQAAAICGASAPITPTAGHNSDSVSFAAAGIPAVTIMTRDWLDKNHTPEDTPAILKPEQIHLASEIIYEAVHILAF</sequence>
<dbReference type="KEGG" id="dai:Desaci_3863"/>
<proteinExistence type="predicted"/>
<dbReference type="InterPro" id="IPR007484">
    <property type="entry name" value="Peptidase_M28"/>
</dbReference>
<organism evidence="2 3">
    <name type="scientific">Desulfosporosinus acidiphilus (strain DSM 22704 / JCM 16185 / SJ4)</name>
    <dbReference type="NCBI Taxonomy" id="646529"/>
    <lineage>
        <taxon>Bacteria</taxon>
        <taxon>Bacillati</taxon>
        <taxon>Bacillota</taxon>
        <taxon>Clostridia</taxon>
        <taxon>Eubacteriales</taxon>
        <taxon>Desulfitobacteriaceae</taxon>
        <taxon>Desulfosporosinus</taxon>
    </lineage>
</organism>
<dbReference type="GO" id="GO:0008235">
    <property type="term" value="F:metalloexopeptidase activity"/>
    <property type="evidence" value="ECO:0007669"/>
    <property type="project" value="InterPro"/>
</dbReference>
<dbReference type="eggNOG" id="COG2234">
    <property type="taxonomic scope" value="Bacteria"/>
</dbReference>
<dbReference type="AlphaFoldDB" id="I4DAC0"/>
<dbReference type="HOGENOM" id="CLU_019932_0_0_9"/>
<dbReference type="Proteomes" id="UP000002892">
    <property type="component" value="Chromosome"/>
</dbReference>
<dbReference type="STRING" id="646529.Desaci_3863"/>
<accession>I4DAC0</accession>
<dbReference type="SUPFAM" id="SSF53187">
    <property type="entry name" value="Zn-dependent exopeptidases"/>
    <property type="match status" value="1"/>
</dbReference>
<dbReference type="PANTHER" id="PTHR12147:SF26">
    <property type="entry name" value="PEPTIDASE M28 DOMAIN-CONTAINING PROTEIN"/>
    <property type="match status" value="1"/>
</dbReference>
<keyword evidence="3" id="KW-1185">Reference proteome</keyword>
<dbReference type="Pfam" id="PF04389">
    <property type="entry name" value="Peptidase_M28"/>
    <property type="match status" value="1"/>
</dbReference>
<keyword evidence="2" id="KW-0645">Protease</keyword>
<gene>
    <name evidence="2" type="ordered locus">Desaci_3863</name>
</gene>
<dbReference type="GO" id="GO:0004177">
    <property type="term" value="F:aminopeptidase activity"/>
    <property type="evidence" value="ECO:0007669"/>
    <property type="project" value="UniProtKB-KW"/>
</dbReference>
<evidence type="ECO:0000259" key="1">
    <source>
        <dbReference type="Pfam" id="PF04389"/>
    </source>
</evidence>
<keyword evidence="2" id="KW-0378">Hydrolase</keyword>
<name>I4DAC0_DESAJ</name>
<dbReference type="Gene3D" id="3.40.630.10">
    <property type="entry name" value="Zn peptidases"/>
    <property type="match status" value="1"/>
</dbReference>
<keyword evidence="2" id="KW-0031">Aminopeptidase</keyword>
<dbReference type="EMBL" id="CP003639">
    <property type="protein sequence ID" value="AFM42744.1"/>
    <property type="molecule type" value="Genomic_DNA"/>
</dbReference>
<feature type="domain" description="Peptidase M28" evidence="1">
    <location>
        <begin position="149"/>
        <end position="341"/>
    </location>
</feature>
<reference evidence="2 3" key="1">
    <citation type="journal article" date="2012" name="J. Bacteriol.">
        <title>Complete genome sequences of Desulfosporosinus orientis DSM765T, Desulfosporosinus youngiae DSM17734T, Desulfosporosinus meridiei DSM13257T, and Desulfosporosinus acidiphilus DSM22704T.</title>
        <authorList>
            <person name="Pester M."/>
            <person name="Brambilla E."/>
            <person name="Alazard D."/>
            <person name="Rattei T."/>
            <person name="Weinmaier T."/>
            <person name="Han J."/>
            <person name="Lucas S."/>
            <person name="Lapidus A."/>
            <person name="Cheng J.F."/>
            <person name="Goodwin L."/>
            <person name="Pitluck S."/>
            <person name="Peters L."/>
            <person name="Ovchinnikova G."/>
            <person name="Teshima H."/>
            <person name="Detter J.C."/>
            <person name="Han C.S."/>
            <person name="Tapia R."/>
            <person name="Land M.L."/>
            <person name="Hauser L."/>
            <person name="Kyrpides N.C."/>
            <person name="Ivanova N.N."/>
            <person name="Pagani I."/>
            <person name="Huntmann M."/>
            <person name="Wei C.L."/>
            <person name="Davenport K.W."/>
            <person name="Daligault H."/>
            <person name="Chain P.S."/>
            <person name="Chen A."/>
            <person name="Mavromatis K."/>
            <person name="Markowitz V."/>
            <person name="Szeto E."/>
            <person name="Mikhailova N."/>
            <person name="Pati A."/>
            <person name="Wagner M."/>
            <person name="Woyke T."/>
            <person name="Ollivier B."/>
            <person name="Klenk H.P."/>
            <person name="Spring S."/>
            <person name="Loy A."/>
        </authorList>
    </citation>
    <scope>NUCLEOTIDE SEQUENCE [LARGE SCALE GENOMIC DNA]</scope>
    <source>
        <strain evidence="3">DSM 22704 / JCM 16185 / SJ4</strain>
    </source>
</reference>
<evidence type="ECO:0000313" key="3">
    <source>
        <dbReference type="Proteomes" id="UP000002892"/>
    </source>
</evidence>
<dbReference type="InterPro" id="IPR045175">
    <property type="entry name" value="M28_fam"/>
</dbReference>
<evidence type="ECO:0000313" key="2">
    <source>
        <dbReference type="EMBL" id="AFM42744.1"/>
    </source>
</evidence>